<name>A0ABR2X7V7_9PEZI</name>
<protein>
    <recommendedName>
        <fullName evidence="1">Clr5 domain-containing protein</fullName>
    </recommendedName>
</protein>
<reference evidence="2 3" key="1">
    <citation type="submission" date="2024-02" db="EMBL/GenBank/DDBJ databases">
        <title>First draft genome assembly of two strains of Seiridium cardinale.</title>
        <authorList>
            <person name="Emiliani G."/>
            <person name="Scali E."/>
        </authorList>
    </citation>
    <scope>NUCLEOTIDE SEQUENCE [LARGE SCALE GENOMIC DNA]</scope>
    <source>
        <strain evidence="2 3">BM-138-000479</strain>
    </source>
</reference>
<comment type="caution">
    <text evidence="2">The sequence shown here is derived from an EMBL/GenBank/DDBJ whole genome shotgun (WGS) entry which is preliminary data.</text>
</comment>
<proteinExistence type="predicted"/>
<feature type="domain" description="Clr5" evidence="1">
    <location>
        <begin position="16"/>
        <end position="67"/>
    </location>
</feature>
<keyword evidence="3" id="KW-1185">Reference proteome</keyword>
<accession>A0ABR2X7V7</accession>
<dbReference type="Pfam" id="PF14420">
    <property type="entry name" value="Clr5"/>
    <property type="match status" value="1"/>
</dbReference>
<sequence>MSTSSTTPQRQWARLEDWEPHKEKISSLYWDEDRPLKEVAETMRRDHGFHATEKMYKARLKKWGLTKYLKAGKVHEARVEASYGKITVPLIRGRLAGPKRLKRELKDMLPEEYSKLASSTSSSRTMSLLPRSRTLSPSPLTTLIDAPEQYKYVEGCLTAVLDYTQNRFEITKWDPQTDSFGRDSWEMWQNKILTGHMMIKNGKVKDGFRLIDISLKSYKLLIQKEHPLLIIETYTTFLFLSLNRLDLAETILRYLVGLCRVCLGPVHPYTRIWSSLLSLGMEKLRGAAALVIKTQLAMLTTYFNHDATFLLNQRIDTARQACCFGSLPIQEAEADIEYAINLRRQKNPDLGESVVNYTCWAKGMLSYIYRYNKRYAEAQAILDEVGHYVYSGEVNDFSANEWYNMKCQVLNEIGTYEEIERFHLERLDWNVKKVGLTHHWTMRTVVELDTVYGKRNDVVASNKLHEEFDFESNWDAIMKQEDIEAEPKEGGT</sequence>
<dbReference type="PANTHER" id="PTHR38788:SF3">
    <property type="entry name" value="CLR5 DOMAIN-CONTAINING PROTEIN"/>
    <property type="match status" value="1"/>
</dbReference>
<gene>
    <name evidence="2" type="ORF">SCAR479_13420</name>
</gene>
<dbReference type="InterPro" id="IPR025676">
    <property type="entry name" value="Clr5_dom"/>
</dbReference>
<evidence type="ECO:0000259" key="1">
    <source>
        <dbReference type="Pfam" id="PF14420"/>
    </source>
</evidence>
<evidence type="ECO:0000313" key="2">
    <source>
        <dbReference type="EMBL" id="KAK9769875.1"/>
    </source>
</evidence>
<evidence type="ECO:0000313" key="3">
    <source>
        <dbReference type="Proteomes" id="UP001465668"/>
    </source>
</evidence>
<dbReference type="Proteomes" id="UP001465668">
    <property type="component" value="Unassembled WGS sequence"/>
</dbReference>
<dbReference type="EMBL" id="JARVKM010000107">
    <property type="protein sequence ID" value="KAK9769875.1"/>
    <property type="molecule type" value="Genomic_DNA"/>
</dbReference>
<dbReference type="PANTHER" id="PTHR38788">
    <property type="entry name" value="CLR5 DOMAIN-CONTAINING PROTEIN"/>
    <property type="match status" value="1"/>
</dbReference>
<organism evidence="2 3">
    <name type="scientific">Seiridium cardinale</name>
    <dbReference type="NCBI Taxonomy" id="138064"/>
    <lineage>
        <taxon>Eukaryota</taxon>
        <taxon>Fungi</taxon>
        <taxon>Dikarya</taxon>
        <taxon>Ascomycota</taxon>
        <taxon>Pezizomycotina</taxon>
        <taxon>Sordariomycetes</taxon>
        <taxon>Xylariomycetidae</taxon>
        <taxon>Amphisphaeriales</taxon>
        <taxon>Sporocadaceae</taxon>
        <taxon>Seiridium</taxon>
    </lineage>
</organism>